<dbReference type="OrthoDB" id="9816206at2"/>
<protein>
    <submittedName>
        <fullName evidence="4">ORF6N domain</fullName>
    </submittedName>
</protein>
<dbReference type="AlphaFoldDB" id="A0A2S9GS89"/>
<gene>
    <name evidence="4" type="ORF">S2091_4699</name>
</gene>
<organism evidence="4 5">
    <name type="scientific">Solimicrobium silvestre</name>
    <dbReference type="NCBI Taxonomy" id="2099400"/>
    <lineage>
        <taxon>Bacteria</taxon>
        <taxon>Pseudomonadati</taxon>
        <taxon>Pseudomonadota</taxon>
        <taxon>Betaproteobacteria</taxon>
        <taxon>Burkholderiales</taxon>
        <taxon>Oxalobacteraceae</taxon>
        <taxon>Solimicrobium</taxon>
    </lineage>
</organism>
<evidence type="ECO:0000256" key="1">
    <source>
        <dbReference type="SAM" id="Coils"/>
    </source>
</evidence>
<evidence type="ECO:0000313" key="5">
    <source>
        <dbReference type="Proteomes" id="UP000237839"/>
    </source>
</evidence>
<dbReference type="EMBL" id="PUGF01000046">
    <property type="protein sequence ID" value="PRC90592.1"/>
    <property type="molecule type" value="Genomic_DNA"/>
</dbReference>
<dbReference type="RefSeq" id="WP_105534418.1">
    <property type="nucleotide sequence ID" value="NZ_PUGF01000046.1"/>
</dbReference>
<feature type="domain" description="KilA-N DNA-binding" evidence="3">
    <location>
        <begin position="19"/>
        <end position="103"/>
    </location>
</feature>
<dbReference type="Proteomes" id="UP000237839">
    <property type="component" value="Unassembled WGS sequence"/>
</dbReference>
<accession>A0A2S9GS89</accession>
<evidence type="ECO:0000259" key="3">
    <source>
        <dbReference type="Pfam" id="PF10543"/>
    </source>
</evidence>
<dbReference type="Pfam" id="PF10543">
    <property type="entry name" value="ORF6N"/>
    <property type="match status" value="1"/>
</dbReference>
<feature type="region of interest" description="Disordered" evidence="2">
    <location>
        <begin position="180"/>
        <end position="201"/>
    </location>
</feature>
<sequence length="201" mass="22690">MSASKIIPAPVPLTQIEGRILIIRGQKVIIDADLAQLYGVPTKRLNEQVKRNKERFPADFMFALTQEEKAEVVANCDHLAKLKFSATLPFVFTEHGAIQAANVLASPQAIEMGVYVVRAFVRLREMIVAHKELALRLDDLENKAELMALKHDTFEHNTRVQLKQVFEAIRELMTPPEPIKKRPIGFITPEDTQTKPKAAKK</sequence>
<feature type="coiled-coil region" evidence="1">
    <location>
        <begin position="123"/>
        <end position="157"/>
    </location>
</feature>
<evidence type="ECO:0000313" key="4">
    <source>
        <dbReference type="EMBL" id="PRC90592.1"/>
    </source>
</evidence>
<proteinExistence type="predicted"/>
<keyword evidence="5" id="KW-1185">Reference proteome</keyword>
<evidence type="ECO:0000256" key="2">
    <source>
        <dbReference type="SAM" id="MobiDB-lite"/>
    </source>
</evidence>
<dbReference type="InterPro" id="IPR018873">
    <property type="entry name" value="KilA-N_DNA-bd_domain"/>
</dbReference>
<reference evidence="4 5" key="1">
    <citation type="submission" date="2018-02" db="EMBL/GenBank/DDBJ databases">
        <title>Solimicrobium silvestre gen. nov., sp. nov., isolated from alpine forest soil.</title>
        <authorList>
            <person name="Margesin R."/>
            <person name="Albuquerque L."/>
            <person name="Zhang D.-C."/>
            <person name="Froufe H.J.C."/>
            <person name="Severino R."/>
            <person name="Roxo I."/>
            <person name="Egas C."/>
            <person name="Da Costa M.S."/>
        </authorList>
    </citation>
    <scope>NUCLEOTIDE SEQUENCE [LARGE SCALE GENOMIC DNA]</scope>
    <source>
        <strain evidence="4 5">S20-91</strain>
    </source>
</reference>
<keyword evidence="1" id="KW-0175">Coiled coil</keyword>
<comment type="caution">
    <text evidence="4">The sequence shown here is derived from an EMBL/GenBank/DDBJ whole genome shotgun (WGS) entry which is preliminary data.</text>
</comment>
<name>A0A2S9GS89_9BURK</name>